<dbReference type="InterPro" id="IPR001005">
    <property type="entry name" value="SANT/Myb"/>
</dbReference>
<dbReference type="CDD" id="cd00167">
    <property type="entry name" value="SANT"/>
    <property type="match status" value="1"/>
</dbReference>
<accession>A0A5N5MES3</accession>
<dbReference type="InterPro" id="IPR009057">
    <property type="entry name" value="Homeodomain-like_sf"/>
</dbReference>
<dbReference type="InterPro" id="IPR001680">
    <property type="entry name" value="WD40_rpt"/>
</dbReference>
<feature type="compositionally biased region" description="Acidic residues" evidence="14">
    <location>
        <begin position="2761"/>
        <end position="2795"/>
    </location>
</feature>
<evidence type="ECO:0000259" key="15">
    <source>
        <dbReference type="Pfam" id="PF17745"/>
    </source>
</evidence>
<reference evidence="17" key="1">
    <citation type="journal article" date="2019" name="Gigascience">
        <title>De novo genome assembly of the endangered Acer yangbiense, a plant species with extremely small populations endemic to Yunnan Province, China.</title>
        <authorList>
            <person name="Yang J."/>
            <person name="Wariss H.M."/>
            <person name="Tao L."/>
            <person name="Zhang R."/>
            <person name="Yun Q."/>
            <person name="Hollingsworth P."/>
            <person name="Dao Z."/>
            <person name="Luo G."/>
            <person name="Guo H."/>
            <person name="Ma Y."/>
            <person name="Sun W."/>
        </authorList>
    </citation>
    <scope>NUCLEOTIDE SEQUENCE [LARGE SCALE GENOMIC DNA]</scope>
    <source>
        <strain evidence="17">cv. br00</strain>
    </source>
</reference>
<dbReference type="Pfam" id="PF17745">
    <property type="entry name" value="Ydr279_N"/>
    <property type="match status" value="1"/>
</dbReference>
<dbReference type="InterPro" id="IPR040456">
    <property type="entry name" value="RNase_H2_suB"/>
</dbReference>
<evidence type="ECO:0000256" key="4">
    <source>
        <dbReference type="ARBA" id="ARBA00008773"/>
    </source>
</evidence>
<feature type="compositionally biased region" description="Acidic residues" evidence="14">
    <location>
        <begin position="2727"/>
        <end position="2751"/>
    </location>
</feature>
<evidence type="ECO:0000256" key="10">
    <source>
        <dbReference type="ARBA" id="ARBA00023295"/>
    </source>
</evidence>
<feature type="region of interest" description="Disordered" evidence="14">
    <location>
        <begin position="500"/>
        <end position="541"/>
    </location>
</feature>
<evidence type="ECO:0000256" key="2">
    <source>
        <dbReference type="ARBA" id="ARBA00004123"/>
    </source>
</evidence>
<dbReference type="InterPro" id="IPR017853">
    <property type="entry name" value="GH"/>
</dbReference>
<feature type="compositionally biased region" description="Polar residues" evidence="14">
    <location>
        <begin position="501"/>
        <end position="510"/>
    </location>
</feature>
<dbReference type="Gene3D" id="2.20.25.530">
    <property type="match status" value="1"/>
</dbReference>
<evidence type="ECO:0000313" key="16">
    <source>
        <dbReference type="EMBL" id="KAB5553519.1"/>
    </source>
</evidence>
<gene>
    <name evidence="16" type="ORF">DKX38_010830</name>
</gene>
<comment type="subcellular location">
    <subcellularLocation>
        <location evidence="2">Nucleus</location>
    </subcellularLocation>
</comment>
<dbReference type="FunFam" id="2.130.10.10:FF:000366">
    <property type="entry name" value="DDB1-and CUL4-associated factor homolog 1"/>
    <property type="match status" value="1"/>
</dbReference>
<dbReference type="GO" id="GO:0005634">
    <property type="term" value="C:nucleus"/>
    <property type="evidence" value="ECO:0007669"/>
    <property type="project" value="UniProtKB-SubCell"/>
</dbReference>
<keyword evidence="17" id="KW-1185">Reference proteome</keyword>
<organism evidence="16 17">
    <name type="scientific">Salix brachista</name>
    <dbReference type="NCBI Taxonomy" id="2182728"/>
    <lineage>
        <taxon>Eukaryota</taxon>
        <taxon>Viridiplantae</taxon>
        <taxon>Streptophyta</taxon>
        <taxon>Embryophyta</taxon>
        <taxon>Tracheophyta</taxon>
        <taxon>Spermatophyta</taxon>
        <taxon>Magnoliopsida</taxon>
        <taxon>eudicotyledons</taxon>
        <taxon>Gunneridae</taxon>
        <taxon>Pentapetalae</taxon>
        <taxon>rosids</taxon>
        <taxon>fabids</taxon>
        <taxon>Malpighiales</taxon>
        <taxon>Salicaceae</taxon>
        <taxon>Saliceae</taxon>
        <taxon>Salix</taxon>
    </lineage>
</organism>
<dbReference type="InterPro" id="IPR016024">
    <property type="entry name" value="ARM-type_fold"/>
</dbReference>
<dbReference type="Gene3D" id="2.130.10.10">
    <property type="entry name" value="YVTN repeat-like/Quinoprotein amine dehydrogenase"/>
    <property type="match status" value="1"/>
</dbReference>
<evidence type="ECO:0000256" key="13">
    <source>
        <dbReference type="RuleBase" id="RU004335"/>
    </source>
</evidence>
<comment type="similarity">
    <text evidence="5">Belongs to the VPRBP/DCAF1 family.</text>
</comment>
<dbReference type="UniPathway" id="UPA00143"/>
<dbReference type="InterPro" id="IPR015943">
    <property type="entry name" value="WD40/YVTN_repeat-like_dom_sf"/>
</dbReference>
<feature type="compositionally biased region" description="Acidic residues" evidence="14">
    <location>
        <begin position="2807"/>
        <end position="2817"/>
    </location>
</feature>
<evidence type="ECO:0000256" key="3">
    <source>
        <dbReference type="ARBA" id="ARBA00004906"/>
    </source>
</evidence>
<dbReference type="InterPro" id="IPR036322">
    <property type="entry name" value="WD40_repeat_dom_sf"/>
</dbReference>
<evidence type="ECO:0000256" key="14">
    <source>
        <dbReference type="SAM" id="MobiDB-lite"/>
    </source>
</evidence>
<dbReference type="SUPFAM" id="SSF51445">
    <property type="entry name" value="(Trans)glycosidases"/>
    <property type="match status" value="1"/>
</dbReference>
<dbReference type="Gene3D" id="1.10.10.60">
    <property type="entry name" value="Homeodomain-like"/>
    <property type="match status" value="1"/>
</dbReference>
<name>A0A5N5MES3_9ROSI</name>
<proteinExistence type="inferred from homology"/>
<dbReference type="Gene3D" id="3.20.20.80">
    <property type="entry name" value="Glycosidases"/>
    <property type="match status" value="2"/>
</dbReference>
<evidence type="ECO:0000256" key="9">
    <source>
        <dbReference type="ARBA" id="ARBA00023242"/>
    </source>
</evidence>
<evidence type="ECO:0000256" key="8">
    <source>
        <dbReference type="ARBA" id="ARBA00022801"/>
    </source>
</evidence>
<dbReference type="InterPro" id="IPR041195">
    <property type="entry name" value="Rnh202_N"/>
</dbReference>
<protein>
    <recommendedName>
        <fullName evidence="6">glucan endo-1,3-beta-D-glucosidase</fullName>
        <ecNumber evidence="6">3.2.1.39</ecNumber>
    </recommendedName>
    <alternativeName>
        <fullName evidence="11">(1-&gt;3)-beta-glucan endohydrolase</fullName>
    </alternativeName>
    <alternativeName>
        <fullName evidence="12">Beta-1,3-endoglucanase</fullName>
    </alternativeName>
</protein>
<dbReference type="PROSITE" id="PS50896">
    <property type="entry name" value="LISH"/>
    <property type="match status" value="1"/>
</dbReference>
<feature type="compositionally biased region" description="Low complexity" evidence="14">
    <location>
        <begin position="517"/>
        <end position="536"/>
    </location>
</feature>
<sequence length="2836" mass="311518">MEKEWWEGVGDGSRLLIAPAPSPTAGAAAAGINGCLLSLRHPKSGNATNYLLCNDNEGAVLQELHWFKQSYTSWFLGDYVSRDGSLYTATPVDPVFILLPIFEEARMKKRNDLGKFRQLDEIIFINDYPGYQHLMSIADNCLVILELLGPNSDNVGLRRCMTAIKYDIDFKLLLFDNTFSSYSEIGSSMFFRLNDSKVLAWLYCKVFQLKKALCSLDNNYAAQDEKYTLAEAVSILGEYVKDEPWLMLLRDHLKLNLLEVTSKVPEAENFLTNTGHNPVSSTLLQATLYICDDRIPIYFVIEKGRSADKTKRIGKQAKKAKGPNANQLVSNKISDCKPDDRRILASNEVKGEEEMKKVSILRRSLRLSLLQGTDADQLGSNMTSDCDRRILSSNEVKGEVEMKTSNRSCVITFGLKAAKARASAIDVCETNEQEVNNNNNRKIKRTDEANKRAVREWTKEQEMVLQRAYFTTKPTPNFWKKVSKLVPGKSAQDCFEKVNSDHVTPTQALQRSRAKRINSSPLESSSLSASKILNPSGPKSKRLRCEQKNHLAHKNVRELLQNQNRMDRDYEADFFAIFEPDMNPSTQDSQLAVKISTPEQSKVKQGFLHKFHERSSSGHKKPLSRSSSCGIDIVSPPVLKQVKNRALHEKYIDQLHCREAKRKAAYARAGKSAGKKNRVEINVQKIDVRAAKKSLVSDVRDALNHLHDLQANAGSSSDFDDGVGSDDDGGKLFDADSATLNALANSGIQVMVGIPNDMLYNLANSEQAADTWVAKNVSSHNYSGGVDIRYVAVGNEPSCQPTMEAFWEQLFLLLETIQSALTKAGLSTRVKVTVPLNADVYESPAILPSDGNFRSDIHDLILLIVKFLSDNEAPFTVNIYPFISLYIDPNFPLGFAFFGNKSFPLNDGGTIYDNVFDAHCHRGKGTPLRPGYVDAFLFSLIDEDAKSIQPGNFERHWGLFYPSMQSAWGRRIQRFWYQQGPSVSYACANAGCTGLGYMEENGNSSFNNSRASHNIGRLGSLVRDNDEFFELISSRFLSETRYSTSIQAAAARVLMTCSLTWIYPHVFEDPVMENIKAWVMDEATRFPGEDRNWKHDMERKEGSDSEMLKTYSAGLLAVGLASGGQIVEDVLTSGLSAKLMRYLRIRVLGEASASQKDTSYLTEGKNASSATCIRGREEGRCRVRHLPEATLESNIRASDERSLADLDERSLESVGEDNDEIDADGGERWHGRDLRDVKTKFAELDESGRDDLLRRRPSRGWTRHRGRGRVNETTLENEQVLISPDSGSRSGLGRSARDRISKNLLDVKKGPDTKKLQGNMHSDGLALERDDNDDCFQGCRIGTKDISDLVKKAVQAAEVEARGANAPAGAIKAAGDAAAEAVKSAALDEFKSSNSEEAAVLAASRAASTVIDAADAIEVSRNSCSTNDDSMNLGGVETEVNEDAEEYFIPDLESLAQLREKYCIQCLEILGEYVEVLGPVLHEKGVDVCLALLQRSYKHKESSKAVTLLPDVMKLICALAAHRKFAALFVDRSGMQKLLSIPRVDETFFGLSSCLFTIGSLQGIMERVCALPSDVVHQVVELAIQLLECPQDQARKNAALFFGAAFVFRAVIDAFDAQDGLQKLLTLLNDAASVRSGVNSGALNLSNSTALRNDRSSAEVLTSSEKQIAYHTCVALRQYFRAHLLLLVDSIRPNKNNRNVARNVPSVRAAYKPLDISNEAMDALFLQLQKDRKLGSAFVRTRFPAVDKFLGFNGHVTMLELCQAPPIVERYLHDLLQYAFGVLHIVTLVNDSRKMIVNATLSNNRVGIAIILDAANISSNYVDPEIIQPALNVLINLVCPPPSISNKPPLIAPGQQSVSGQSSNTVQMPGQTEQRNGESSAVDRSIAAGSASRSASSTSQTPVPTAASGLVGDRRIYLGTGAGCAGLAAQMEQVYRQARDAVRANNGIKVLLHLLQPRVYSPPAALDCIRALACRVLLGLARDDTIAHILTKLQVGKKLSELIRDLGSHTPGTEQGRWQAELAQMAIELIAIVTNSGRASTIAATDAATPALKRIERAAIAAATPITYHSRELLLLIHEHLQASGLASAAATLLKEAQLTPLPSLAAASSLSHQASTQETPSIQIHWPSGRSPCGFLYDKLKATGCNDNSSLKCEATVSSKKKSLVFSPTFGSQSRNQSQFVDSDQLPLKKLLGSLKQSTASPNPLEAPPESLQKGNPETESVCKTPILLPMKRKLLDLKDFGLASSGKRINTGEHGLRSPGCLTPNTTRKIGSLSDAVGFSTPASGLRDIHGRSTPSTLADYADDNQYGIYTQSGPLNDNHSSNSERLTLDSLVVQYLKHQHRQCPAPITTLPPLSLLHPHVCPEPKRSLDAPSNITARLGTREFRSIYGGVHGNRKDRQFVYSRFRPWRTCRDDAGALLTCVTFLGDSSHIAVGSHAGELKIFDSNSNNVLESCTSHQSPLTLVQSYVCGETQLVLSSSSQDVRLWDASSISGGPIHSLDGCKAARFSNSGNVFAALTTEQARREILLYDVQTCHVESTLSDTTSSPTGRGHVYSLVHFSPSDTMLLWNGVLWDRRQSGPVHRFDQFTDYGGGGFHPAGNEVIINSEVWDLRKFRLFRSVPSLDQTVITFNARGDVIYAILRRNLDDVMSAVHTRRVKHHLFAGFRTVDATNYSEIATTPVDRCVLDFATEATDSFVGLITMDDQEEMFSSARVYEIGRRRPTDDDSDPDDAESEEDEDDDDDEDDGDVDPILGPGLDGDGDSDADDLSNDDDDDSVSDLDDDDGDFMMDDVDFGGGAGILEIVTDGDEDDDDSQLLESYSSGDDDDFVGSGFY</sequence>
<dbReference type="GO" id="GO:0080008">
    <property type="term" value="C:Cul4-RING E3 ubiquitin ligase complex"/>
    <property type="evidence" value="ECO:0007669"/>
    <property type="project" value="TreeGrafter"/>
</dbReference>
<feature type="region of interest" description="Disordered" evidence="14">
    <location>
        <begin position="2716"/>
        <end position="2836"/>
    </location>
</feature>
<feature type="region of interest" description="Disordered" evidence="14">
    <location>
        <begin position="2199"/>
        <end position="2222"/>
    </location>
</feature>
<dbReference type="GO" id="GO:0042973">
    <property type="term" value="F:glucan endo-1,3-beta-D-glucosidase activity"/>
    <property type="evidence" value="ECO:0007669"/>
    <property type="project" value="UniProtKB-EC"/>
</dbReference>
<dbReference type="Proteomes" id="UP000326939">
    <property type="component" value="Chromosome 6"/>
</dbReference>
<evidence type="ECO:0000313" key="17">
    <source>
        <dbReference type="Proteomes" id="UP000326939"/>
    </source>
</evidence>
<dbReference type="GO" id="GO:0032299">
    <property type="term" value="C:ribonuclease H2 complex"/>
    <property type="evidence" value="ECO:0007669"/>
    <property type="project" value="InterPro"/>
</dbReference>
<evidence type="ECO:0000256" key="12">
    <source>
        <dbReference type="ARBA" id="ARBA00033417"/>
    </source>
</evidence>
<dbReference type="SUPFAM" id="SSF48371">
    <property type="entry name" value="ARM repeat"/>
    <property type="match status" value="1"/>
</dbReference>
<dbReference type="EMBL" id="VDCV01000006">
    <property type="protein sequence ID" value="KAB5553519.1"/>
    <property type="molecule type" value="Genomic_DNA"/>
</dbReference>
<keyword evidence="9" id="KW-0539">Nucleus</keyword>
<dbReference type="InterPro" id="IPR033270">
    <property type="entry name" value="VPRBP/DCAF1"/>
</dbReference>
<dbReference type="SUPFAM" id="SSF46689">
    <property type="entry name" value="Homeodomain-like"/>
    <property type="match status" value="1"/>
</dbReference>
<dbReference type="InterPro" id="IPR000490">
    <property type="entry name" value="Glyco_hydro_17"/>
</dbReference>
<dbReference type="Gene3D" id="1.10.20.120">
    <property type="match status" value="1"/>
</dbReference>
<comment type="pathway">
    <text evidence="3">Protein modification; protein ubiquitination.</text>
</comment>
<dbReference type="PANTHER" id="PTHR13129:SF4">
    <property type="entry name" value="DDB1- AND CUL4-ASSOCIATED FACTOR 1"/>
    <property type="match status" value="1"/>
</dbReference>
<evidence type="ECO:0000256" key="1">
    <source>
        <dbReference type="ARBA" id="ARBA00000382"/>
    </source>
</evidence>
<feature type="compositionally biased region" description="Polar residues" evidence="14">
    <location>
        <begin position="1854"/>
        <end position="1879"/>
    </location>
</feature>
<feature type="compositionally biased region" description="Low complexity" evidence="14">
    <location>
        <begin position="1885"/>
        <end position="1899"/>
    </location>
</feature>
<keyword evidence="10" id="KW-0326">Glycosidase</keyword>
<dbReference type="InterPro" id="IPR006594">
    <property type="entry name" value="LisH"/>
</dbReference>
<dbReference type="EC" id="3.2.1.39" evidence="6"/>
<keyword evidence="8" id="KW-0378">Hydrolase</keyword>
<evidence type="ECO:0000256" key="5">
    <source>
        <dbReference type="ARBA" id="ARBA00008845"/>
    </source>
</evidence>
<keyword evidence="7" id="KW-0833">Ubl conjugation pathway</keyword>
<dbReference type="SMART" id="SM00667">
    <property type="entry name" value="LisH"/>
    <property type="match status" value="1"/>
</dbReference>
<dbReference type="Pfam" id="PF00332">
    <property type="entry name" value="Glyco_hydro_17"/>
    <property type="match status" value="1"/>
</dbReference>
<evidence type="ECO:0000256" key="6">
    <source>
        <dbReference type="ARBA" id="ARBA00012780"/>
    </source>
</evidence>
<comment type="caution">
    <text evidence="16">The sequence shown here is derived from an EMBL/GenBank/DDBJ whole genome shotgun (WGS) entry which is preliminary data.</text>
</comment>
<feature type="compositionally biased region" description="Acidic residues" evidence="14">
    <location>
        <begin position="1214"/>
        <end position="1224"/>
    </location>
</feature>
<dbReference type="GO" id="GO:0016567">
    <property type="term" value="P:protein ubiquitination"/>
    <property type="evidence" value="ECO:0007669"/>
    <property type="project" value="UniProtKB-UniPathway"/>
</dbReference>
<dbReference type="CDD" id="cd09270">
    <property type="entry name" value="RNase_H2-B"/>
    <property type="match status" value="1"/>
</dbReference>
<dbReference type="SUPFAM" id="SSF50978">
    <property type="entry name" value="WD40 repeat-like"/>
    <property type="match status" value="1"/>
</dbReference>
<evidence type="ECO:0000256" key="7">
    <source>
        <dbReference type="ARBA" id="ARBA00022786"/>
    </source>
</evidence>
<dbReference type="PANTHER" id="PTHR13129">
    <property type="entry name" value="VPRBP PROTEIN-RELATED"/>
    <property type="match status" value="1"/>
</dbReference>
<feature type="region of interest" description="Disordered" evidence="14">
    <location>
        <begin position="1848"/>
        <end position="1907"/>
    </location>
</feature>
<dbReference type="GO" id="GO:0005975">
    <property type="term" value="P:carbohydrate metabolic process"/>
    <property type="evidence" value="ECO:0007669"/>
    <property type="project" value="InterPro"/>
</dbReference>
<feature type="region of interest" description="Disordered" evidence="14">
    <location>
        <begin position="1207"/>
        <end position="1229"/>
    </location>
</feature>
<evidence type="ECO:0000256" key="11">
    <source>
        <dbReference type="ARBA" id="ARBA00033335"/>
    </source>
</evidence>
<comment type="similarity">
    <text evidence="4 13">Belongs to the glycosyl hydrolase 17 family.</text>
</comment>
<feature type="domain" description="Rnh202 triple barrel" evidence="15">
    <location>
        <begin position="37"/>
        <end position="93"/>
    </location>
</feature>
<dbReference type="SMART" id="SM00320">
    <property type="entry name" value="WD40"/>
    <property type="match status" value="3"/>
</dbReference>
<comment type="catalytic activity">
    <reaction evidence="1">
        <text>Hydrolysis of (1-&gt;3)-beta-D-glucosidic linkages in (1-&gt;3)-beta-D-glucans.</text>
        <dbReference type="EC" id="3.2.1.39"/>
    </reaction>
</comment>